<dbReference type="EMBL" id="LR134492">
    <property type="protein sequence ID" value="VEI70260.1"/>
    <property type="molecule type" value="Genomic_DNA"/>
</dbReference>
<evidence type="ECO:0000313" key="1">
    <source>
        <dbReference type="EMBL" id="VEI70260.1"/>
    </source>
</evidence>
<dbReference type="EMBL" id="CABEEZ010000033">
    <property type="protein sequence ID" value="VTR23740.1"/>
    <property type="molecule type" value="Genomic_DNA"/>
</dbReference>
<accession>A0A3S4XCB4</accession>
<sequence>MLKQMIEYTIKIIYIGRVFTGNPLNLLLNPALIIPEVVGVI</sequence>
<proteinExistence type="predicted"/>
<organism evidence="1 3">
    <name type="scientific">Serratia fonticola</name>
    <dbReference type="NCBI Taxonomy" id="47917"/>
    <lineage>
        <taxon>Bacteria</taxon>
        <taxon>Pseudomonadati</taxon>
        <taxon>Pseudomonadota</taxon>
        <taxon>Gammaproteobacteria</taxon>
        <taxon>Enterobacterales</taxon>
        <taxon>Yersiniaceae</taxon>
        <taxon>Serratia</taxon>
    </lineage>
</organism>
<reference evidence="1 3" key="1">
    <citation type="submission" date="2018-12" db="EMBL/GenBank/DDBJ databases">
        <authorList>
            <consortium name="Pathogen Informatics"/>
        </authorList>
    </citation>
    <scope>NUCLEOTIDE SEQUENCE [LARGE SCALE GENOMIC DNA]</scope>
    <source>
        <strain evidence="2">NCTC12965</strain>
        <strain evidence="1 3">NCTC13193</strain>
    </source>
</reference>
<gene>
    <name evidence="2" type="ORF">NCTC12965_01847</name>
    <name evidence="1" type="ORF">NCTC13193_02940</name>
</gene>
<evidence type="ECO:0000313" key="2">
    <source>
        <dbReference type="EMBL" id="VTR23740.1"/>
    </source>
</evidence>
<dbReference type="AlphaFoldDB" id="A0A3S4XCB4"/>
<evidence type="ECO:0000313" key="3">
    <source>
        <dbReference type="Proteomes" id="UP000270487"/>
    </source>
</evidence>
<dbReference type="Proteomes" id="UP000270487">
    <property type="component" value="Chromosome"/>
</dbReference>
<protein>
    <submittedName>
        <fullName evidence="1">Uncharacterized protein</fullName>
    </submittedName>
</protein>
<name>A0A3S4XCB4_SERFO</name>